<dbReference type="AlphaFoldDB" id="A0A3E2DN17"/>
<dbReference type="Gene3D" id="3.40.50.720">
    <property type="entry name" value="NAD(P)-binding Rossmann-like Domain"/>
    <property type="match status" value="1"/>
</dbReference>
<dbReference type="SUPFAM" id="SSF51182">
    <property type="entry name" value="RmlC-like cupins"/>
    <property type="match status" value="1"/>
</dbReference>
<dbReference type="CDD" id="cd00438">
    <property type="entry name" value="cupin_RmlC"/>
    <property type="match status" value="1"/>
</dbReference>
<comment type="similarity">
    <text evidence="2 5">Belongs to the dTDP-4-dehydrorhamnose reductase family.</text>
</comment>
<feature type="domain" description="RmlD-like substrate binding" evidence="6">
    <location>
        <begin position="187"/>
        <end position="448"/>
    </location>
</feature>
<organism evidence="7 8">
    <name type="scientific">Cutibacterium avidum</name>
    <dbReference type="NCBI Taxonomy" id="33010"/>
    <lineage>
        <taxon>Bacteria</taxon>
        <taxon>Bacillati</taxon>
        <taxon>Actinomycetota</taxon>
        <taxon>Actinomycetes</taxon>
        <taxon>Propionibacteriales</taxon>
        <taxon>Propionibacteriaceae</taxon>
        <taxon>Cutibacterium</taxon>
    </lineage>
</organism>
<evidence type="ECO:0000313" key="8">
    <source>
        <dbReference type="Proteomes" id="UP000259211"/>
    </source>
</evidence>
<sequence>MSDLSIDTTDIPGLLVLHLPLHGDNRGWFKENWQREKMTALGMPDFGPVQNNMSHNSQAGVTRGMHAEPWDKLVSVANGRILGTWVDLRDGDSFGNVVTVEMGPETAVFVPQGVANGYQALEDGTTYTYLVNDHWSAEAKKSYTFVNLADPALGIEWPISLENAELSEADRHHPPLAEVTPFRKPRTVVLGANGQLGKALRPLLPDAEFTTRDTLDLSNPDSLDAFDWSGVGTIINAAAYTAVDAAEDPANRATAWAANVSGVAHLARIAASRRATLVHVSSDYVFDGTAEVHTEDETFSPLGIYGITKAAGDESVTAYPRHYLIRTSWVVGEGGNFVDTMANLARRGISPQVVSDQHGRLTFTRDLAAAIVHLLTTGAAFGTYNVSNEGPTQTWFDIASEIFTLLGAEGTVTPTTAAEWGKDKNLAPRPTHSTLDLSRIEATGFTPATAADRLREHLGVAK</sequence>
<comment type="pathway">
    <text evidence="5">Carbohydrate biosynthesis; dTDP-L-rhamnose biosynthesis.</text>
</comment>
<reference evidence="7 8" key="1">
    <citation type="submission" date="2017-07" db="EMBL/GenBank/DDBJ databases">
        <authorList>
            <person name="Sun Z.S."/>
            <person name="Albrecht U."/>
            <person name="Echele G."/>
            <person name="Lee C.C."/>
        </authorList>
    </citation>
    <scope>NUCLEOTIDE SEQUENCE [LARGE SCALE GENOMIC DNA]</scope>
    <source>
        <strain evidence="7 8">P16-029</strain>
    </source>
</reference>
<dbReference type="InterPro" id="IPR014710">
    <property type="entry name" value="RmlC-like_jellyroll"/>
</dbReference>
<dbReference type="Gene3D" id="3.90.25.10">
    <property type="entry name" value="UDP-galactose 4-epimerase, domain 1"/>
    <property type="match status" value="1"/>
</dbReference>
<dbReference type="EC" id="1.1.1.133" evidence="5"/>
<dbReference type="CDD" id="cd05254">
    <property type="entry name" value="dTDP_HR_like_SDR_e"/>
    <property type="match status" value="1"/>
</dbReference>
<dbReference type="EMBL" id="NOWI01000001">
    <property type="protein sequence ID" value="RFT46786.1"/>
    <property type="molecule type" value="Genomic_DNA"/>
</dbReference>
<dbReference type="RefSeq" id="WP_117188153.1">
    <property type="nucleotide sequence ID" value="NZ_NOWI01000001.1"/>
</dbReference>
<dbReference type="Pfam" id="PF00908">
    <property type="entry name" value="dTDP_sugar_isom"/>
    <property type="match status" value="1"/>
</dbReference>
<accession>A0A3E2DN17</accession>
<dbReference type="InterPro" id="IPR005913">
    <property type="entry name" value="dTDP_dehydrorham_reduct"/>
</dbReference>
<evidence type="ECO:0000313" key="7">
    <source>
        <dbReference type="EMBL" id="RFT46786.1"/>
    </source>
</evidence>
<feature type="active site" description="Proton donor" evidence="3">
    <location>
        <position position="129"/>
    </location>
</feature>
<keyword evidence="5" id="KW-0560">Oxidoreductase</keyword>
<proteinExistence type="inferred from homology"/>
<feature type="site" description="Participates in a stacking interaction with the thymidine ring of dTDP-4-oxo-6-deoxyglucose" evidence="4">
    <location>
        <position position="135"/>
    </location>
</feature>
<dbReference type="InterPro" id="IPR000888">
    <property type="entry name" value="RmlC-like"/>
</dbReference>
<dbReference type="InterPro" id="IPR029903">
    <property type="entry name" value="RmlD-like-bd"/>
</dbReference>
<dbReference type="InterPro" id="IPR011051">
    <property type="entry name" value="RmlC_Cupin_sf"/>
</dbReference>
<dbReference type="PANTHER" id="PTHR10491:SF4">
    <property type="entry name" value="METHIONINE ADENOSYLTRANSFERASE 2 SUBUNIT BETA"/>
    <property type="match status" value="1"/>
</dbReference>
<comment type="caution">
    <text evidence="7">The sequence shown here is derived from an EMBL/GenBank/DDBJ whole genome shotgun (WGS) entry which is preliminary data.</text>
</comment>
<name>A0A3E2DN17_9ACTN</name>
<feature type="active site" description="Proton acceptor" evidence="3">
    <location>
        <position position="66"/>
    </location>
</feature>
<dbReference type="GO" id="GO:0008830">
    <property type="term" value="F:dTDP-4-dehydrorhamnose 3,5-epimerase activity"/>
    <property type="evidence" value="ECO:0007669"/>
    <property type="project" value="InterPro"/>
</dbReference>
<evidence type="ECO:0000256" key="2">
    <source>
        <dbReference type="ARBA" id="ARBA00010944"/>
    </source>
</evidence>
<evidence type="ECO:0000256" key="1">
    <source>
        <dbReference type="ARBA" id="ARBA00010154"/>
    </source>
</evidence>
<dbReference type="GO" id="GO:0019305">
    <property type="term" value="P:dTDP-rhamnose biosynthetic process"/>
    <property type="evidence" value="ECO:0007669"/>
    <property type="project" value="UniProtKB-UniPathway"/>
</dbReference>
<comment type="function">
    <text evidence="5">Catalyzes the reduction of dTDP-6-deoxy-L-lyxo-4-hexulose to yield dTDP-L-rhamnose.</text>
</comment>
<evidence type="ECO:0000256" key="4">
    <source>
        <dbReference type="PIRSR" id="PIRSR600888-3"/>
    </source>
</evidence>
<gene>
    <name evidence="7" type="ORF">CHT91_00155</name>
</gene>
<evidence type="ECO:0000259" key="6">
    <source>
        <dbReference type="Pfam" id="PF04321"/>
    </source>
</evidence>
<dbReference type="Gene3D" id="2.60.120.10">
    <property type="entry name" value="Jelly Rolls"/>
    <property type="match status" value="1"/>
</dbReference>
<keyword evidence="5" id="KW-0521">NADP</keyword>
<evidence type="ECO:0000256" key="5">
    <source>
        <dbReference type="RuleBase" id="RU364082"/>
    </source>
</evidence>
<dbReference type="Proteomes" id="UP000259211">
    <property type="component" value="Unassembled WGS sequence"/>
</dbReference>
<dbReference type="PANTHER" id="PTHR10491">
    <property type="entry name" value="DTDP-4-DEHYDRORHAMNOSE REDUCTASE"/>
    <property type="match status" value="1"/>
</dbReference>
<dbReference type="Pfam" id="PF04321">
    <property type="entry name" value="RmlD_sub_bind"/>
    <property type="match status" value="1"/>
</dbReference>
<evidence type="ECO:0000256" key="3">
    <source>
        <dbReference type="PIRSR" id="PIRSR600888-1"/>
    </source>
</evidence>
<dbReference type="SUPFAM" id="SSF51735">
    <property type="entry name" value="NAD(P)-binding Rossmann-fold domains"/>
    <property type="match status" value="1"/>
</dbReference>
<dbReference type="GO" id="GO:0005829">
    <property type="term" value="C:cytosol"/>
    <property type="evidence" value="ECO:0007669"/>
    <property type="project" value="TreeGrafter"/>
</dbReference>
<protein>
    <recommendedName>
        <fullName evidence="5">dTDP-4-dehydrorhamnose reductase</fullName>
        <ecNumber evidence="5">1.1.1.133</ecNumber>
    </recommendedName>
</protein>
<comment type="similarity">
    <text evidence="1">Belongs to the dTDP-4-dehydrorhamnose 3,5-epimerase family.</text>
</comment>
<dbReference type="InterPro" id="IPR036291">
    <property type="entry name" value="NAD(P)-bd_dom_sf"/>
</dbReference>
<dbReference type="GO" id="GO:0008831">
    <property type="term" value="F:dTDP-4-dehydrorhamnose reductase activity"/>
    <property type="evidence" value="ECO:0007669"/>
    <property type="project" value="UniProtKB-EC"/>
</dbReference>
<dbReference type="UniPathway" id="UPA00124"/>